<evidence type="ECO:0000256" key="1">
    <source>
        <dbReference type="ARBA" id="ARBA00001946"/>
    </source>
</evidence>
<dbReference type="AlphaFoldDB" id="A0A9Q0MVK6"/>
<dbReference type="Proteomes" id="UP001151699">
    <property type="component" value="Chromosome X"/>
</dbReference>
<dbReference type="PROSITE" id="PS50801">
    <property type="entry name" value="STAS"/>
    <property type="match status" value="1"/>
</dbReference>
<evidence type="ECO:0000313" key="7">
    <source>
        <dbReference type="EMBL" id="KAJ6638783.1"/>
    </source>
</evidence>
<dbReference type="InterPro" id="IPR023214">
    <property type="entry name" value="HAD_sf"/>
</dbReference>
<organism evidence="7 8">
    <name type="scientific">Pseudolycoriella hygida</name>
    <dbReference type="NCBI Taxonomy" id="35572"/>
    <lineage>
        <taxon>Eukaryota</taxon>
        <taxon>Metazoa</taxon>
        <taxon>Ecdysozoa</taxon>
        <taxon>Arthropoda</taxon>
        <taxon>Hexapoda</taxon>
        <taxon>Insecta</taxon>
        <taxon>Pterygota</taxon>
        <taxon>Neoptera</taxon>
        <taxon>Endopterygota</taxon>
        <taxon>Diptera</taxon>
        <taxon>Nematocera</taxon>
        <taxon>Sciaroidea</taxon>
        <taxon>Sciaridae</taxon>
        <taxon>Pseudolycoriella</taxon>
    </lineage>
</organism>
<comment type="similarity">
    <text evidence="2">Belongs to the HAD-like hydrolase superfamily.</text>
</comment>
<dbReference type="OrthoDB" id="426235at2759"/>
<dbReference type="NCBIfam" id="TIGR01549">
    <property type="entry name" value="HAD-SF-IA-v1"/>
    <property type="match status" value="1"/>
</dbReference>
<name>A0A9Q0MVK6_9DIPT</name>
<dbReference type="InterPro" id="IPR006355">
    <property type="entry name" value="LHPP/HDHD2"/>
</dbReference>
<evidence type="ECO:0000256" key="4">
    <source>
        <dbReference type="ARBA" id="ARBA00022842"/>
    </source>
</evidence>
<dbReference type="EMBL" id="WJQU01000003">
    <property type="protein sequence ID" value="KAJ6638783.1"/>
    <property type="molecule type" value="Genomic_DNA"/>
</dbReference>
<proteinExistence type="inferred from homology"/>
<evidence type="ECO:0000256" key="2">
    <source>
        <dbReference type="ARBA" id="ARBA00007958"/>
    </source>
</evidence>
<keyword evidence="4" id="KW-0460">Magnesium</keyword>
<evidence type="ECO:0000313" key="8">
    <source>
        <dbReference type="Proteomes" id="UP001151699"/>
    </source>
</evidence>
<dbReference type="NCBIfam" id="TIGR01460">
    <property type="entry name" value="HAD-SF-IIA"/>
    <property type="match status" value="1"/>
</dbReference>
<keyword evidence="3" id="KW-0479">Metal-binding</keyword>
<keyword evidence="8" id="KW-1185">Reference proteome</keyword>
<sequence>MTRLKSIFIDLSGTLHVDNEQTAGAVEALKILRSADLSIRFVTNTTKESSKTLFDRLINIGFELKQEDIFSSLSAAVNYIKANNLNPLYMLSDDALNDFPPVNDDAEKDAVVVGLSPKDFNYDTMTKAFLILLKKHPLVAIHEGKYFKTSDGLAVGPGCFTRGLEYAAGTKAIIVGKPNPFFFKSALPDGVQPEECVMIGDDPTDDIAGAMKLGMKGILVRTGKYRSDVTIDPPPTITVDNFSAAVDWLFEQNFTID</sequence>
<dbReference type="InterPro" id="IPR002645">
    <property type="entry name" value="STAS_dom"/>
</dbReference>
<dbReference type="SUPFAM" id="SSF56784">
    <property type="entry name" value="HAD-like"/>
    <property type="match status" value="1"/>
</dbReference>
<dbReference type="Gene3D" id="3.40.50.1000">
    <property type="entry name" value="HAD superfamily/HAD-like"/>
    <property type="match status" value="2"/>
</dbReference>
<feature type="domain" description="STAS" evidence="6">
    <location>
        <begin position="1"/>
        <end position="80"/>
    </location>
</feature>
<reference evidence="7" key="1">
    <citation type="submission" date="2022-07" db="EMBL/GenBank/DDBJ databases">
        <authorList>
            <person name="Trinca V."/>
            <person name="Uliana J.V.C."/>
            <person name="Torres T.T."/>
            <person name="Ward R.J."/>
            <person name="Monesi N."/>
        </authorList>
    </citation>
    <scope>NUCLEOTIDE SEQUENCE</scope>
    <source>
        <strain evidence="7">HSMRA1968</strain>
        <tissue evidence="7">Whole embryos</tissue>
    </source>
</reference>
<dbReference type="InterPro" id="IPR006357">
    <property type="entry name" value="HAD-SF_hydro_IIA"/>
</dbReference>
<dbReference type="GO" id="GO:0016791">
    <property type="term" value="F:phosphatase activity"/>
    <property type="evidence" value="ECO:0007669"/>
    <property type="project" value="InterPro"/>
</dbReference>
<dbReference type="CDD" id="cd07509">
    <property type="entry name" value="HAD_PPase"/>
    <property type="match status" value="1"/>
</dbReference>
<comment type="cofactor">
    <cofactor evidence="1">
        <name>Mg(2+)</name>
        <dbReference type="ChEBI" id="CHEBI:18420"/>
    </cofactor>
</comment>
<evidence type="ECO:0000256" key="5">
    <source>
        <dbReference type="ARBA" id="ARBA00039666"/>
    </source>
</evidence>
<dbReference type="PANTHER" id="PTHR19288:SF46">
    <property type="entry name" value="HALOACID DEHALOGENASE-LIKE HYDROLASE DOMAIN-CONTAINING PROTEIN 2"/>
    <property type="match status" value="1"/>
</dbReference>
<keyword evidence="7" id="KW-0378">Hydrolase</keyword>
<dbReference type="Pfam" id="PF13344">
    <property type="entry name" value="Hydrolase_6"/>
    <property type="match status" value="1"/>
</dbReference>
<dbReference type="GO" id="GO:0046872">
    <property type="term" value="F:metal ion binding"/>
    <property type="evidence" value="ECO:0007669"/>
    <property type="project" value="UniProtKB-KW"/>
</dbReference>
<protein>
    <recommendedName>
        <fullName evidence="5">Haloacid dehalogenase-like hydrolase domain-containing protein 2</fullName>
    </recommendedName>
</protein>
<gene>
    <name evidence="7" type="primary">hdhd2</name>
    <name evidence="7" type="ORF">Bhyg_11521</name>
</gene>
<dbReference type="InterPro" id="IPR036412">
    <property type="entry name" value="HAD-like_sf"/>
</dbReference>
<dbReference type="NCBIfam" id="TIGR01458">
    <property type="entry name" value="HAD-SF-IIA-hyp3"/>
    <property type="match status" value="1"/>
</dbReference>
<evidence type="ECO:0000256" key="3">
    <source>
        <dbReference type="ARBA" id="ARBA00022723"/>
    </source>
</evidence>
<dbReference type="Pfam" id="PF13242">
    <property type="entry name" value="Hydrolase_like"/>
    <property type="match status" value="1"/>
</dbReference>
<dbReference type="GO" id="GO:0005737">
    <property type="term" value="C:cytoplasm"/>
    <property type="evidence" value="ECO:0007669"/>
    <property type="project" value="TreeGrafter"/>
</dbReference>
<evidence type="ECO:0000259" key="6">
    <source>
        <dbReference type="PROSITE" id="PS50801"/>
    </source>
</evidence>
<comment type="caution">
    <text evidence="7">The sequence shown here is derived from an EMBL/GenBank/DDBJ whole genome shotgun (WGS) entry which is preliminary data.</text>
</comment>
<accession>A0A9Q0MVK6</accession>
<dbReference type="PANTHER" id="PTHR19288">
    <property type="entry name" value="4-NITROPHENYLPHOSPHATASE-RELATED"/>
    <property type="match status" value="1"/>
</dbReference>
<dbReference type="InterPro" id="IPR006439">
    <property type="entry name" value="HAD-SF_hydro_IA"/>
</dbReference>